<dbReference type="AlphaFoldDB" id="A0A8J4BGI4"/>
<dbReference type="GO" id="GO:0035770">
    <property type="term" value="C:ribonucleoprotein granule"/>
    <property type="evidence" value="ECO:0007669"/>
    <property type="project" value="TreeGrafter"/>
</dbReference>
<feature type="region of interest" description="Disordered" evidence="1">
    <location>
        <begin position="337"/>
        <end position="379"/>
    </location>
</feature>
<dbReference type="GO" id="GO:0000963">
    <property type="term" value="P:mitochondrial RNA processing"/>
    <property type="evidence" value="ECO:0007669"/>
    <property type="project" value="TreeGrafter"/>
</dbReference>
<keyword evidence="3" id="KW-1185">Reference proteome</keyword>
<gene>
    <name evidence="2" type="ORF">Vafri_15491</name>
</gene>
<organism evidence="2 3">
    <name type="scientific">Volvox africanus</name>
    <dbReference type="NCBI Taxonomy" id="51714"/>
    <lineage>
        <taxon>Eukaryota</taxon>
        <taxon>Viridiplantae</taxon>
        <taxon>Chlorophyta</taxon>
        <taxon>core chlorophytes</taxon>
        <taxon>Chlorophyceae</taxon>
        <taxon>CS clade</taxon>
        <taxon>Chlamydomonadales</taxon>
        <taxon>Volvocaceae</taxon>
        <taxon>Volvox</taxon>
    </lineage>
</organism>
<dbReference type="GO" id="GO:0009507">
    <property type="term" value="C:chloroplast"/>
    <property type="evidence" value="ECO:0007669"/>
    <property type="project" value="GOC"/>
</dbReference>
<dbReference type="Proteomes" id="UP000747399">
    <property type="component" value="Unassembled WGS sequence"/>
</dbReference>
<dbReference type="GO" id="GO:0005759">
    <property type="term" value="C:mitochondrial matrix"/>
    <property type="evidence" value="ECO:0007669"/>
    <property type="project" value="TreeGrafter"/>
</dbReference>
<protein>
    <submittedName>
        <fullName evidence="2">Uncharacterized protein</fullName>
    </submittedName>
</protein>
<evidence type="ECO:0000313" key="3">
    <source>
        <dbReference type="Proteomes" id="UP000747399"/>
    </source>
</evidence>
<reference evidence="2" key="1">
    <citation type="journal article" date="2021" name="Proc. Natl. Acad. Sci. U.S.A.">
        <title>Three genomes in the algal genus Volvox reveal the fate of a haploid sex-determining region after a transition to homothallism.</title>
        <authorList>
            <person name="Yamamoto K."/>
            <person name="Hamaji T."/>
            <person name="Kawai-Toyooka H."/>
            <person name="Matsuzaki R."/>
            <person name="Takahashi F."/>
            <person name="Nishimura Y."/>
            <person name="Kawachi M."/>
            <person name="Noguchi H."/>
            <person name="Minakuchi Y."/>
            <person name="Umen J.G."/>
            <person name="Toyoda A."/>
            <person name="Nozaki H."/>
        </authorList>
    </citation>
    <scope>NUCLEOTIDE SEQUENCE</scope>
    <source>
        <strain evidence="2">NIES-3780</strain>
    </source>
</reference>
<evidence type="ECO:0000256" key="1">
    <source>
        <dbReference type="SAM" id="MobiDB-lite"/>
    </source>
</evidence>
<proteinExistence type="predicted"/>
<dbReference type="PANTHER" id="PTHR21228:SF40">
    <property type="entry name" value="LD45607P"/>
    <property type="match status" value="1"/>
</dbReference>
<name>A0A8J4BGI4_9CHLO</name>
<dbReference type="EMBL" id="BNCO01000043">
    <property type="protein sequence ID" value="GIL61113.1"/>
    <property type="molecule type" value="Genomic_DNA"/>
</dbReference>
<dbReference type="GO" id="GO:0044528">
    <property type="term" value="P:regulation of mitochondrial mRNA stability"/>
    <property type="evidence" value="ECO:0007669"/>
    <property type="project" value="TreeGrafter"/>
</dbReference>
<feature type="compositionally biased region" description="Low complexity" evidence="1">
    <location>
        <begin position="349"/>
        <end position="362"/>
    </location>
</feature>
<comment type="caution">
    <text evidence="2">The sequence shown here is derived from an EMBL/GenBank/DDBJ whole genome shotgun (WGS) entry which is preliminary data.</text>
</comment>
<dbReference type="GO" id="GO:1901259">
    <property type="term" value="P:chloroplast rRNA processing"/>
    <property type="evidence" value="ECO:0007669"/>
    <property type="project" value="TreeGrafter"/>
</dbReference>
<evidence type="ECO:0000313" key="2">
    <source>
        <dbReference type="EMBL" id="GIL61113.1"/>
    </source>
</evidence>
<accession>A0A8J4BGI4</accession>
<dbReference type="GO" id="GO:0003723">
    <property type="term" value="F:RNA binding"/>
    <property type="evidence" value="ECO:0007669"/>
    <property type="project" value="TreeGrafter"/>
</dbReference>
<sequence>METSLAIGRRVVAESSHRCCHLPSPVFPFRPTLRHRLRNHSVTIICMAQRRRMIIKRRTPPAALRKKRRFADESQSLELDPQSTRFSGRLTTELNSANGPIQLLRLIQSYGLYFSGTQVTMALARLAAFATYQELSDEQLAAQARATRRCVLLLRQRLHDCDLISYARASYSLGRLDIYDEGLMAEVVEEVYDKLNLFSPDGLAALLTGMSLLGHRPPDRWLNVFALEVYTRFSRFNGQELANIMYGIARLQYNPSAAWVERCMECFRAVMSLPSVPPMAPAMVKFGFGLASLQIRPSFNWTTAFIARARPLLDTLAARELSVLLWSMSRMLKPTGTAPARAMGTAADSRSTSSGLGTGMSSAAVMPQDAEKAESREGGAATATTAEAAVSVGLDREFLDAWFRCSARRMSSSSAASLVLALQALAVLQQVTQLPSKYVNAMLARLLTAVPSGRLKAGAAAQRQASAAGTSLSGVEMVSVLLSLVALRIRPGPEWMESYLTGLESNLTELEAPVLCDLAWALARLQYQPSPEWAKSFTSKCLMFEGELTDQQISLLAWTYQQLRLSRPELLQNVPELIIRS</sequence>
<dbReference type="PANTHER" id="PTHR21228">
    <property type="entry name" value="FAST LEU-RICH DOMAIN-CONTAINING"/>
    <property type="match status" value="1"/>
</dbReference>
<dbReference type="InterPro" id="IPR050870">
    <property type="entry name" value="FAST_kinase"/>
</dbReference>